<dbReference type="Gene3D" id="3.50.50.60">
    <property type="entry name" value="FAD/NAD(P)-binding domain"/>
    <property type="match status" value="1"/>
</dbReference>
<reference evidence="7 8" key="1">
    <citation type="submission" date="2017-02" db="EMBL/GenBank/DDBJ databases">
        <authorList>
            <person name="Peterson S.W."/>
        </authorList>
    </citation>
    <scope>NUCLEOTIDE SEQUENCE [LARGE SCALE GENOMIC DNA]</scope>
    <source>
        <strain evidence="7 8">B Ar 00.02</strain>
    </source>
</reference>
<evidence type="ECO:0000313" key="8">
    <source>
        <dbReference type="Proteomes" id="UP000195913"/>
    </source>
</evidence>
<evidence type="ECO:0000256" key="4">
    <source>
        <dbReference type="ARBA" id="ARBA00049872"/>
    </source>
</evidence>
<dbReference type="RefSeq" id="WP_086999634.1">
    <property type="nucleotide sequence ID" value="NZ_FUHW01000038.1"/>
</dbReference>
<comment type="pathway">
    <text evidence="1">Cofactor biosynthesis; thiamine diphosphate biosynthesis.</text>
</comment>
<dbReference type="GO" id="GO:0050660">
    <property type="term" value="F:flavin adenine dinucleotide binding"/>
    <property type="evidence" value="ECO:0007669"/>
    <property type="project" value="InterPro"/>
</dbReference>
<keyword evidence="3 7" id="KW-0560">Oxidoreductase</keyword>
<dbReference type="GO" id="GO:0005737">
    <property type="term" value="C:cytoplasm"/>
    <property type="evidence" value="ECO:0007669"/>
    <property type="project" value="TreeGrafter"/>
</dbReference>
<dbReference type="EC" id="1.4.3.19" evidence="5"/>
<dbReference type="Gene3D" id="3.30.9.10">
    <property type="entry name" value="D-Amino Acid Oxidase, subunit A, domain 2"/>
    <property type="match status" value="1"/>
</dbReference>
<dbReference type="AlphaFoldDB" id="A0A1R4GLD4"/>
<dbReference type="PANTHER" id="PTHR13847">
    <property type="entry name" value="SARCOSINE DEHYDROGENASE-RELATED"/>
    <property type="match status" value="1"/>
</dbReference>
<proteinExistence type="predicted"/>
<dbReference type="InterPro" id="IPR036188">
    <property type="entry name" value="FAD/NAD-bd_sf"/>
</dbReference>
<keyword evidence="2" id="KW-0784">Thiamine biosynthesis</keyword>
<dbReference type="InterPro" id="IPR006076">
    <property type="entry name" value="FAD-dep_OxRdtase"/>
</dbReference>
<dbReference type="NCBIfam" id="TIGR02352">
    <property type="entry name" value="thiamin_ThiO"/>
    <property type="match status" value="1"/>
</dbReference>
<dbReference type="GO" id="GO:0009228">
    <property type="term" value="P:thiamine biosynthetic process"/>
    <property type="evidence" value="ECO:0007669"/>
    <property type="project" value="UniProtKB-KW"/>
</dbReference>
<dbReference type="SUPFAM" id="SSF54373">
    <property type="entry name" value="FAD-linked reductases, C-terminal domain"/>
    <property type="match status" value="1"/>
</dbReference>
<dbReference type="EMBL" id="FUHW01000038">
    <property type="protein sequence ID" value="SJM68905.1"/>
    <property type="molecule type" value="Genomic_DNA"/>
</dbReference>
<name>A0A1R4GLD4_9MICC</name>
<dbReference type="GO" id="GO:0009229">
    <property type="term" value="P:thiamine diphosphate biosynthetic process"/>
    <property type="evidence" value="ECO:0007669"/>
    <property type="project" value="UniProtKB-UniPathway"/>
</dbReference>
<comment type="catalytic activity">
    <reaction evidence="4">
        <text>glycine + O2 + H2O = glyoxylate + H2O2 + NH4(+)</text>
        <dbReference type="Rhea" id="RHEA:11532"/>
        <dbReference type="ChEBI" id="CHEBI:15377"/>
        <dbReference type="ChEBI" id="CHEBI:15379"/>
        <dbReference type="ChEBI" id="CHEBI:16240"/>
        <dbReference type="ChEBI" id="CHEBI:28938"/>
        <dbReference type="ChEBI" id="CHEBI:36655"/>
        <dbReference type="ChEBI" id="CHEBI:57305"/>
        <dbReference type="EC" id="1.4.3.19"/>
    </reaction>
</comment>
<dbReference type="UniPathway" id="UPA00060"/>
<gene>
    <name evidence="7" type="ORF">FM101_11370</name>
</gene>
<keyword evidence="8" id="KW-1185">Reference proteome</keyword>
<sequence>MHCAVIGAGIIGLSIGWELARSGYQVTVIDPAPATGATHAAAGMLAAVTEFHYQERELLHLSVPAAAAWPQWAQAVEAASGRSTGFEACGTLVVAADAADRADLSALAEAQHAVGLGIGELGTAAAREIEPLLAPRLAGAFHAPADARTDPRRTAEALVAALESEPGVAFYRQRATAVVQGERGPTVQTVSADGERAEIEADEVIVATGTGRIGEHGAPGEGLTGLPAILRLPVRPVFGDVLRLRPTATAPRPAGSTVRALVSGQRVYILPRRDGEVIVGATEREDDQAGVSVEGVHRLLRDALRVMPALAHYELVELTARARPSTPDHLPLLGRIGPGLIAATGFHRHGVLLSVAAAAAVSMLLAPAPEATAPRSPPTILDPTHLASFDPWRFS</sequence>
<evidence type="ECO:0000256" key="1">
    <source>
        <dbReference type="ARBA" id="ARBA00004948"/>
    </source>
</evidence>
<evidence type="ECO:0000313" key="7">
    <source>
        <dbReference type="EMBL" id="SJM68905.1"/>
    </source>
</evidence>
<accession>A0A1R4GLD4</accession>
<evidence type="ECO:0000259" key="6">
    <source>
        <dbReference type="Pfam" id="PF01266"/>
    </source>
</evidence>
<dbReference type="SUPFAM" id="SSF51905">
    <property type="entry name" value="FAD/NAD(P)-binding domain"/>
    <property type="match status" value="1"/>
</dbReference>
<dbReference type="PANTHER" id="PTHR13847:SF289">
    <property type="entry name" value="GLYCINE OXIDASE"/>
    <property type="match status" value="1"/>
</dbReference>
<feature type="domain" description="FAD dependent oxidoreductase" evidence="6">
    <location>
        <begin position="3"/>
        <end position="361"/>
    </location>
</feature>
<organism evidence="7 8">
    <name type="scientific">Arthrobacter rhombi</name>
    <dbReference type="NCBI Taxonomy" id="71253"/>
    <lineage>
        <taxon>Bacteria</taxon>
        <taxon>Bacillati</taxon>
        <taxon>Actinomycetota</taxon>
        <taxon>Actinomycetes</taxon>
        <taxon>Micrococcales</taxon>
        <taxon>Micrococcaceae</taxon>
        <taxon>Arthrobacter</taxon>
    </lineage>
</organism>
<evidence type="ECO:0000256" key="3">
    <source>
        <dbReference type="ARBA" id="ARBA00023002"/>
    </source>
</evidence>
<dbReference type="Proteomes" id="UP000195913">
    <property type="component" value="Unassembled WGS sequence"/>
</dbReference>
<evidence type="ECO:0000256" key="5">
    <source>
        <dbReference type="ARBA" id="ARBA00050018"/>
    </source>
</evidence>
<dbReference type="GO" id="GO:0043799">
    <property type="term" value="F:glycine oxidase activity"/>
    <property type="evidence" value="ECO:0007669"/>
    <property type="project" value="UniProtKB-EC"/>
</dbReference>
<dbReference type="InterPro" id="IPR012727">
    <property type="entry name" value="Gly_oxidase_ThiO"/>
</dbReference>
<evidence type="ECO:0000256" key="2">
    <source>
        <dbReference type="ARBA" id="ARBA00022977"/>
    </source>
</evidence>
<dbReference type="Pfam" id="PF01266">
    <property type="entry name" value="DAO"/>
    <property type="match status" value="1"/>
</dbReference>
<protein>
    <recommendedName>
        <fullName evidence="5">glycine oxidase</fullName>
        <ecNumber evidence="5">1.4.3.19</ecNumber>
    </recommendedName>
</protein>